<dbReference type="Proteomes" id="UP000694406">
    <property type="component" value="Unplaced"/>
</dbReference>
<dbReference type="InterPro" id="IPR029273">
    <property type="entry name" value="Cdc42_effect-like"/>
</dbReference>
<dbReference type="AlphaFoldDB" id="A0A8C5SK16"/>
<protein>
    <submittedName>
        <fullName evidence="2">Chromosome 15 open reading frame 62</fullName>
    </submittedName>
</protein>
<dbReference type="Ensembl" id="ENSLLTT00000019870.1">
    <property type="protein sequence ID" value="ENSLLTP00000019164.1"/>
    <property type="gene ID" value="ENSLLTG00000014438.1"/>
</dbReference>
<dbReference type="PANTHER" id="PTHR15344:SF8">
    <property type="entry name" value="GENE 14137-RELATED"/>
    <property type="match status" value="1"/>
</dbReference>
<reference evidence="2" key="1">
    <citation type="submission" date="2025-08" db="UniProtKB">
        <authorList>
            <consortium name="Ensembl"/>
        </authorList>
    </citation>
    <scope>IDENTIFICATION</scope>
</reference>
<reference evidence="2" key="2">
    <citation type="submission" date="2025-09" db="UniProtKB">
        <authorList>
            <consortium name="Ensembl"/>
        </authorList>
    </citation>
    <scope>IDENTIFICATION</scope>
</reference>
<dbReference type="GO" id="GO:0005886">
    <property type="term" value="C:plasma membrane"/>
    <property type="evidence" value="ECO:0007669"/>
    <property type="project" value="TreeGrafter"/>
</dbReference>
<dbReference type="GO" id="GO:0005856">
    <property type="term" value="C:cytoskeleton"/>
    <property type="evidence" value="ECO:0007669"/>
    <property type="project" value="TreeGrafter"/>
</dbReference>
<dbReference type="InterPro" id="IPR051296">
    <property type="entry name" value="Cdc42_Effector_BORG/CEP"/>
</dbReference>
<dbReference type="Pfam" id="PF14957">
    <property type="entry name" value="BORG_CEP"/>
    <property type="match status" value="1"/>
</dbReference>
<evidence type="ECO:0000313" key="2">
    <source>
        <dbReference type="Ensembl" id="ENSLLTP00000019164.1"/>
    </source>
</evidence>
<dbReference type="PANTHER" id="PTHR15344">
    <property type="entry name" value="CDC42 EFFECTOR PROTEIN BORG"/>
    <property type="match status" value="1"/>
</dbReference>
<dbReference type="GeneTree" id="ENSGT00390000007057"/>
<dbReference type="GO" id="GO:0008360">
    <property type="term" value="P:regulation of cell shape"/>
    <property type="evidence" value="ECO:0007669"/>
    <property type="project" value="TreeGrafter"/>
</dbReference>
<dbReference type="GO" id="GO:0030838">
    <property type="term" value="P:positive regulation of actin filament polymerization"/>
    <property type="evidence" value="ECO:0007669"/>
    <property type="project" value="TreeGrafter"/>
</dbReference>
<proteinExistence type="predicted"/>
<accession>A0A8C5SK16</accession>
<sequence length="187" mass="21510">MQVLTLNTQTCFMDTWRRGSIRSSGFFKRLSFRRNKKLGNQAIILNQNSQSLDSNEQYDKKRFQRNFKEKPDYFSCQSEQNLTTKTQPPPKPPRLYLDTASCPDIIDHRGSSSTDISFSSTSCHFHKATQTPTDLYKAQAMNSETFSRNNKPPFDPSDPFLSFTLDLGPSLLDDVLQTLRKQNLLLN</sequence>
<dbReference type="GO" id="GO:0005737">
    <property type="term" value="C:cytoplasm"/>
    <property type="evidence" value="ECO:0007669"/>
    <property type="project" value="TreeGrafter"/>
</dbReference>
<dbReference type="GO" id="GO:0031267">
    <property type="term" value="F:small GTPase binding"/>
    <property type="evidence" value="ECO:0007669"/>
    <property type="project" value="TreeGrafter"/>
</dbReference>
<gene>
    <name evidence="2" type="primary">C15orf62</name>
</gene>
<dbReference type="GO" id="GO:0007266">
    <property type="term" value="P:Rho protein signal transduction"/>
    <property type="evidence" value="ECO:0007669"/>
    <property type="project" value="TreeGrafter"/>
</dbReference>
<organism evidence="2 3">
    <name type="scientific">Laticauda laticaudata</name>
    <name type="common">Blue-ringed sea krait</name>
    <name type="synonym">Blue-lipped sea krait</name>
    <dbReference type="NCBI Taxonomy" id="8630"/>
    <lineage>
        <taxon>Eukaryota</taxon>
        <taxon>Metazoa</taxon>
        <taxon>Chordata</taxon>
        <taxon>Craniata</taxon>
        <taxon>Vertebrata</taxon>
        <taxon>Euteleostomi</taxon>
        <taxon>Lepidosauria</taxon>
        <taxon>Squamata</taxon>
        <taxon>Bifurcata</taxon>
        <taxon>Unidentata</taxon>
        <taxon>Episquamata</taxon>
        <taxon>Toxicofera</taxon>
        <taxon>Serpentes</taxon>
        <taxon>Colubroidea</taxon>
        <taxon>Elapidae</taxon>
        <taxon>Laticaudinae</taxon>
        <taxon>Laticauda</taxon>
    </lineage>
</organism>
<feature type="domain" description="Cdc42 effector-like" evidence="1">
    <location>
        <begin position="79"/>
        <end position="180"/>
    </location>
</feature>
<dbReference type="GO" id="GO:0031274">
    <property type="term" value="P:positive regulation of pseudopodium assembly"/>
    <property type="evidence" value="ECO:0007669"/>
    <property type="project" value="TreeGrafter"/>
</dbReference>
<evidence type="ECO:0000259" key="1">
    <source>
        <dbReference type="Pfam" id="PF14957"/>
    </source>
</evidence>
<keyword evidence="3" id="KW-1185">Reference proteome</keyword>
<evidence type="ECO:0000313" key="3">
    <source>
        <dbReference type="Proteomes" id="UP000694406"/>
    </source>
</evidence>
<name>A0A8C5SK16_LATLA</name>